<dbReference type="EMBL" id="GG749423">
    <property type="protein sequence ID" value="KMW67403.1"/>
    <property type="molecule type" value="Genomic_DNA"/>
</dbReference>
<organism evidence="2">
    <name type="scientific">Ajellomyces dermatitidis (strain ATCC 18188 / CBS 674.68)</name>
    <name type="common">Blastomyces dermatitidis</name>
    <dbReference type="NCBI Taxonomy" id="653446"/>
    <lineage>
        <taxon>Eukaryota</taxon>
        <taxon>Fungi</taxon>
        <taxon>Dikarya</taxon>
        <taxon>Ascomycota</taxon>
        <taxon>Pezizomycotina</taxon>
        <taxon>Eurotiomycetes</taxon>
        <taxon>Eurotiomycetidae</taxon>
        <taxon>Onygenales</taxon>
        <taxon>Ajellomycetaceae</taxon>
        <taxon>Blastomyces</taxon>
    </lineage>
</organism>
<evidence type="ECO:0000256" key="1">
    <source>
        <dbReference type="SAM" id="MobiDB-lite"/>
    </source>
</evidence>
<protein>
    <submittedName>
        <fullName evidence="2">Uncharacterized protein</fullName>
    </submittedName>
</protein>
<accession>A0A0J9EM43</accession>
<proteinExistence type="predicted"/>
<reference evidence="2" key="1">
    <citation type="submission" date="2010-03" db="EMBL/GenBank/DDBJ databases">
        <title>Annotation of Blastomyces dermatitidis strain ATCC 18188.</title>
        <authorList>
            <consortium name="The Broad Institute Genome Sequencing Platform"/>
            <consortium name="Broad Institute Genome Sequencing Center for Infectious Disease."/>
            <person name="Cuomo C."/>
            <person name="Klein B."/>
            <person name="Sullivan T."/>
            <person name="Heitman J."/>
            <person name="Young S."/>
            <person name="Zeng Q."/>
            <person name="Gargeya S."/>
            <person name="Alvarado L."/>
            <person name="Berlin A.M."/>
            <person name="Chapman S.B."/>
            <person name="Chen Z."/>
            <person name="Freedman E."/>
            <person name="Gellesch M."/>
            <person name="Goldberg J."/>
            <person name="Griggs A."/>
            <person name="Gujja S."/>
            <person name="Heilman E."/>
            <person name="Heiman D."/>
            <person name="Howarth C."/>
            <person name="Mehta T."/>
            <person name="Neiman D."/>
            <person name="Pearson M."/>
            <person name="Roberts A."/>
            <person name="Saif S."/>
            <person name="Shea T."/>
            <person name="Shenoy N."/>
            <person name="Sisk P."/>
            <person name="Stolte C."/>
            <person name="Sykes S."/>
            <person name="White J."/>
            <person name="Yandava C."/>
            <person name="Haas B."/>
            <person name="Nusbaum C."/>
            <person name="Birren B."/>
        </authorList>
    </citation>
    <scope>NUCLEOTIDE SEQUENCE</scope>
    <source>
        <strain evidence="2">ATCC 18188</strain>
    </source>
</reference>
<dbReference type="Proteomes" id="UP000007802">
    <property type="component" value="Unassembled WGS sequence"/>
</dbReference>
<evidence type="ECO:0000313" key="2">
    <source>
        <dbReference type="EMBL" id="KMW67403.1"/>
    </source>
</evidence>
<sequence>MHQTAALTAFFNVHTHREEEEDDWPELVREADSQQKAAGQLTQNYDRQELLMRHQHPCPFKRQKQDSLADAGHSLEL</sequence>
<feature type="region of interest" description="Disordered" evidence="1">
    <location>
        <begin position="1"/>
        <end position="22"/>
    </location>
</feature>
<feature type="region of interest" description="Disordered" evidence="1">
    <location>
        <begin position="57"/>
        <end position="77"/>
    </location>
</feature>
<name>A0A0J9EM43_AJEDA</name>
<gene>
    <name evidence="2" type="ORF">BDDG_12103</name>
</gene>
<feature type="compositionally biased region" description="Basic and acidic residues" evidence="1">
    <location>
        <begin position="63"/>
        <end position="77"/>
    </location>
</feature>
<dbReference type="AlphaFoldDB" id="A0A0J9EM43"/>